<dbReference type="AlphaFoldDB" id="A0A9X1TZC7"/>
<keyword evidence="2" id="KW-1185">Reference proteome</keyword>
<dbReference type="InterPro" id="IPR046901">
    <property type="entry name" value="ABC-3C_MC5"/>
</dbReference>
<evidence type="ECO:0000313" key="1">
    <source>
        <dbReference type="EMBL" id="MCG2417949.1"/>
    </source>
</evidence>
<proteinExistence type="predicted"/>
<dbReference type="RefSeq" id="WP_237601765.1">
    <property type="nucleotide sequence ID" value="NZ_JAIRBA010000004.1"/>
</dbReference>
<evidence type="ECO:0000313" key="2">
    <source>
        <dbReference type="Proteomes" id="UP001139461"/>
    </source>
</evidence>
<accession>A0A9X1TZC7</accession>
<reference evidence="1" key="1">
    <citation type="submission" date="2021-09" db="EMBL/GenBank/DDBJ databases">
        <title>Genome of Aequorivita sp. strain F47161.</title>
        <authorList>
            <person name="Wang Y."/>
        </authorList>
    </citation>
    <scope>NUCLEOTIDE SEQUENCE</scope>
    <source>
        <strain evidence="1">F47161</strain>
    </source>
</reference>
<sequence length="170" mass="20620">MITYNEAFDINHTFYRILLLLNKMEQDSVEYERIRIWDFYMAFPYEIENIRFGVKPEDRQIKKLFPKKYNPYRKIINPRKLFERMSPYQLSAFNKLASYGIIDKSFHSTGRINVIDRNKLKLILEDMDISLENRESNVLKILTTYFYNMDFYGNNGLKARTNLSEFKYDE</sequence>
<name>A0A9X1TZC7_9FLAO</name>
<gene>
    <name evidence="1" type="ORF">K8089_02865</name>
</gene>
<dbReference type="Pfam" id="PF20291">
    <property type="entry name" value="MC5"/>
    <property type="match status" value="1"/>
</dbReference>
<dbReference type="Proteomes" id="UP001139461">
    <property type="component" value="Unassembled WGS sequence"/>
</dbReference>
<protein>
    <submittedName>
        <fullName evidence="1">Uncharacterized protein</fullName>
    </submittedName>
</protein>
<comment type="caution">
    <text evidence="1">The sequence shown here is derived from an EMBL/GenBank/DDBJ whole genome shotgun (WGS) entry which is preliminary data.</text>
</comment>
<dbReference type="EMBL" id="JAIRBA010000004">
    <property type="protein sequence ID" value="MCG2417949.1"/>
    <property type="molecule type" value="Genomic_DNA"/>
</dbReference>
<organism evidence="1 2">
    <name type="scientific">Aequorivita vitellina</name>
    <dbReference type="NCBI Taxonomy" id="2874475"/>
    <lineage>
        <taxon>Bacteria</taxon>
        <taxon>Pseudomonadati</taxon>
        <taxon>Bacteroidota</taxon>
        <taxon>Flavobacteriia</taxon>
        <taxon>Flavobacteriales</taxon>
        <taxon>Flavobacteriaceae</taxon>
        <taxon>Aequorivita</taxon>
    </lineage>
</organism>